<dbReference type="SUPFAM" id="SSF49599">
    <property type="entry name" value="TRAF domain-like"/>
    <property type="match status" value="1"/>
</dbReference>
<evidence type="ECO:0000313" key="5">
    <source>
        <dbReference type="Proteomes" id="UP000604825"/>
    </source>
</evidence>
<feature type="domain" description="BTB" evidence="3">
    <location>
        <begin position="80"/>
        <end position="149"/>
    </location>
</feature>
<proteinExistence type="inferred from homology"/>
<comment type="caution">
    <text evidence="4">The sequence shown here is derived from an EMBL/GenBank/DDBJ whole genome shotgun (WGS) entry which is preliminary data.</text>
</comment>
<dbReference type="Gene3D" id="3.30.710.10">
    <property type="entry name" value="Potassium Channel Kv1.1, Chain A"/>
    <property type="match status" value="1"/>
</dbReference>
<evidence type="ECO:0000313" key="4">
    <source>
        <dbReference type="EMBL" id="CAD6220522.1"/>
    </source>
</evidence>
<evidence type="ECO:0000259" key="3">
    <source>
        <dbReference type="PROSITE" id="PS50097"/>
    </source>
</evidence>
<dbReference type="GO" id="GO:0016567">
    <property type="term" value="P:protein ubiquitination"/>
    <property type="evidence" value="ECO:0007669"/>
    <property type="project" value="InterPro"/>
</dbReference>
<dbReference type="InterPro" id="IPR011333">
    <property type="entry name" value="SKP1/BTB/POZ_sf"/>
</dbReference>
<name>A0A811N9S0_9POAL</name>
<evidence type="ECO:0000256" key="2">
    <source>
        <dbReference type="ARBA" id="ARBA00010846"/>
    </source>
</evidence>
<dbReference type="PROSITE" id="PS50097">
    <property type="entry name" value="BTB"/>
    <property type="match status" value="1"/>
</dbReference>
<reference evidence="4" key="1">
    <citation type="submission" date="2020-10" db="EMBL/GenBank/DDBJ databases">
        <authorList>
            <person name="Han B."/>
            <person name="Lu T."/>
            <person name="Zhao Q."/>
            <person name="Huang X."/>
            <person name="Zhao Y."/>
        </authorList>
    </citation>
    <scope>NUCLEOTIDE SEQUENCE</scope>
</reference>
<comment type="pathway">
    <text evidence="1">Protein modification; protein ubiquitination.</text>
</comment>
<sequence length="240" mass="26867">MTRFENQTTSGYAYFTKRQEFEKLEHLKDGSFAVRCDIIVIGDIHVEETVVVATVLGSIAVPASDLHQHLEDLLRAEKGADVVFDVGSHTFATHQCVLVVRSPVFREELFGSMKESDAATDVVRVDDMEERAFNGLLHFVYTNMFPETSKEEEGEEYGMERLKLMCEDKLCKYIDVGTVAAILTLAEQHHCQRLNKACFEFLSSAANLRAVVASDGFKLLTSSCPSIMEEFIVMLGNLVP</sequence>
<protein>
    <recommendedName>
        <fullName evidence="3">BTB domain-containing protein</fullName>
    </recommendedName>
</protein>
<comment type="similarity">
    <text evidence="2">Belongs to the Tdpoz family.</text>
</comment>
<evidence type="ECO:0000256" key="1">
    <source>
        <dbReference type="ARBA" id="ARBA00004906"/>
    </source>
</evidence>
<dbReference type="Pfam" id="PF00651">
    <property type="entry name" value="BTB"/>
    <property type="match status" value="1"/>
</dbReference>
<accession>A0A811N9S0</accession>
<dbReference type="SMART" id="SM00225">
    <property type="entry name" value="BTB"/>
    <property type="match status" value="1"/>
</dbReference>
<dbReference type="PANTHER" id="PTHR26379">
    <property type="entry name" value="BTB/POZ AND MATH DOMAIN-CONTAINING PROTEIN 1"/>
    <property type="match status" value="1"/>
</dbReference>
<dbReference type="InterPro" id="IPR045005">
    <property type="entry name" value="BPM1-6"/>
</dbReference>
<dbReference type="AlphaFoldDB" id="A0A811N9S0"/>
<dbReference type="EMBL" id="CAJGYO010000003">
    <property type="protein sequence ID" value="CAD6220522.1"/>
    <property type="molecule type" value="Genomic_DNA"/>
</dbReference>
<keyword evidence="5" id="KW-1185">Reference proteome</keyword>
<dbReference type="InterPro" id="IPR056423">
    <property type="entry name" value="BACK_BPM_SPOP"/>
</dbReference>
<gene>
    <name evidence="4" type="ORF">NCGR_LOCUS13987</name>
</gene>
<dbReference type="SUPFAM" id="SSF54695">
    <property type="entry name" value="POZ domain"/>
    <property type="match status" value="1"/>
</dbReference>
<dbReference type="Proteomes" id="UP000604825">
    <property type="component" value="Unassembled WGS sequence"/>
</dbReference>
<dbReference type="Gene3D" id="1.25.40.420">
    <property type="match status" value="1"/>
</dbReference>
<dbReference type="Pfam" id="PF24570">
    <property type="entry name" value="BACK_BPM_SPOP"/>
    <property type="match status" value="1"/>
</dbReference>
<dbReference type="InterPro" id="IPR000210">
    <property type="entry name" value="BTB/POZ_dom"/>
</dbReference>
<dbReference type="PANTHER" id="PTHR26379:SF448">
    <property type="entry name" value="OS10G0423400 PROTEIN"/>
    <property type="match status" value="1"/>
</dbReference>
<organism evidence="4 5">
    <name type="scientific">Miscanthus lutarioriparius</name>
    <dbReference type="NCBI Taxonomy" id="422564"/>
    <lineage>
        <taxon>Eukaryota</taxon>
        <taxon>Viridiplantae</taxon>
        <taxon>Streptophyta</taxon>
        <taxon>Embryophyta</taxon>
        <taxon>Tracheophyta</taxon>
        <taxon>Spermatophyta</taxon>
        <taxon>Magnoliopsida</taxon>
        <taxon>Liliopsida</taxon>
        <taxon>Poales</taxon>
        <taxon>Poaceae</taxon>
        <taxon>PACMAD clade</taxon>
        <taxon>Panicoideae</taxon>
        <taxon>Andropogonodae</taxon>
        <taxon>Andropogoneae</taxon>
        <taxon>Saccharinae</taxon>
        <taxon>Miscanthus</taxon>
    </lineage>
</organism>
<dbReference type="OrthoDB" id="6359816at2759"/>